<sequence>MVSTVVEVRHLKEARKQLRERRARGQNRIHFKKESDPRRRSICSTLCDLQVQAAVYDATRNRNPLEARAACLTAAVEDLAEQGAQRLTIEQDDSLVTSDRKVLYQAVRKFEVAETLTYEHTQPNDEPMLWVSDAIAWWVAKGGDWRDRVNPIITSVRKLA</sequence>
<dbReference type="Proteomes" id="UP000241647">
    <property type="component" value="Unassembled WGS sequence"/>
</dbReference>
<dbReference type="EMBL" id="PYHS01000033">
    <property type="protein sequence ID" value="PSR57716.1"/>
    <property type="molecule type" value="Genomic_DNA"/>
</dbReference>
<name>A0A2T2YQF3_9NOCA</name>
<proteinExistence type="predicted"/>
<protein>
    <submittedName>
        <fullName evidence="1">Uncharacterized protein</fullName>
    </submittedName>
</protein>
<evidence type="ECO:0000313" key="2">
    <source>
        <dbReference type="Proteomes" id="UP000241647"/>
    </source>
</evidence>
<accession>A0A2T2YQF3</accession>
<organism evidence="1 2">
    <name type="scientific">Nocardia nova</name>
    <dbReference type="NCBI Taxonomy" id="37330"/>
    <lineage>
        <taxon>Bacteria</taxon>
        <taxon>Bacillati</taxon>
        <taxon>Actinomycetota</taxon>
        <taxon>Actinomycetes</taxon>
        <taxon>Mycobacteriales</taxon>
        <taxon>Nocardiaceae</taxon>
        <taxon>Nocardia</taxon>
    </lineage>
</organism>
<reference evidence="1 2" key="1">
    <citation type="submission" date="2018-02" db="EMBL/GenBank/DDBJ databases">
        <title>8 Nocardia nova and 1 Nocardia cyriacigeorgica strain used for evolution to TMP-SMX.</title>
        <authorList>
            <person name="Mehta H."/>
            <person name="Weng J."/>
            <person name="Shamoo Y."/>
        </authorList>
    </citation>
    <scope>NUCLEOTIDE SEQUENCE [LARGE SCALE GENOMIC DNA]</scope>
    <source>
        <strain evidence="1 2">ATCC 33727</strain>
    </source>
</reference>
<dbReference type="AlphaFoldDB" id="A0A2T2YQF3"/>
<gene>
    <name evidence="1" type="ORF">C8259_33610</name>
</gene>
<evidence type="ECO:0000313" key="1">
    <source>
        <dbReference type="EMBL" id="PSR57716.1"/>
    </source>
</evidence>
<comment type="caution">
    <text evidence="1">The sequence shown here is derived from an EMBL/GenBank/DDBJ whole genome shotgun (WGS) entry which is preliminary data.</text>
</comment>